<feature type="compositionally biased region" description="Basic and acidic residues" evidence="12">
    <location>
        <begin position="251"/>
        <end position="267"/>
    </location>
</feature>
<evidence type="ECO:0000256" key="4">
    <source>
        <dbReference type="ARBA" id="ARBA00022763"/>
    </source>
</evidence>
<accession>A0ABD3P5A7</accession>
<feature type="active site" description="Proton donor/acceptor" evidence="9">
    <location>
        <position position="892"/>
    </location>
</feature>
<evidence type="ECO:0000256" key="12">
    <source>
        <dbReference type="SAM" id="MobiDB-lite"/>
    </source>
</evidence>
<evidence type="ECO:0000256" key="2">
    <source>
        <dbReference type="ARBA" id="ARBA00010205"/>
    </source>
</evidence>
<evidence type="ECO:0000256" key="8">
    <source>
        <dbReference type="ARBA" id="ARBA00023242"/>
    </source>
</evidence>
<keyword evidence="4" id="KW-0227">DNA damage</keyword>
<evidence type="ECO:0000256" key="9">
    <source>
        <dbReference type="PIRSR" id="PIRSR610347-1"/>
    </source>
</evidence>
<keyword evidence="8" id="KW-0539">Nucleus</keyword>
<evidence type="ECO:0000256" key="11">
    <source>
        <dbReference type="PIRSR" id="PIRSR610347-3"/>
    </source>
</evidence>
<feature type="site" description="Interaction with DNA" evidence="11">
    <location>
        <position position="946"/>
    </location>
</feature>
<dbReference type="PANTHER" id="PTHR12415:SF0">
    <property type="entry name" value="TYROSYL-DNA PHOSPHODIESTERASE 1"/>
    <property type="match status" value="1"/>
</dbReference>
<evidence type="ECO:0000313" key="14">
    <source>
        <dbReference type="Proteomes" id="UP001516023"/>
    </source>
</evidence>
<evidence type="ECO:0008006" key="15">
    <source>
        <dbReference type="Google" id="ProtNLM"/>
    </source>
</evidence>
<dbReference type="AlphaFoldDB" id="A0ABD3P5A7"/>
<protein>
    <recommendedName>
        <fullName evidence="15">Tyrosyl-DNA phosphodiesterase</fullName>
    </recommendedName>
</protein>
<dbReference type="GO" id="GO:0006281">
    <property type="term" value="P:DNA repair"/>
    <property type="evidence" value="ECO:0007669"/>
    <property type="project" value="UniProtKB-KW"/>
</dbReference>
<dbReference type="SUPFAM" id="SSF56024">
    <property type="entry name" value="Phospholipase D/nuclease"/>
    <property type="match status" value="2"/>
</dbReference>
<name>A0ABD3P5A7_9STRA</name>
<dbReference type="PANTHER" id="PTHR12415">
    <property type="entry name" value="TYROSYL-DNA PHOSPHODIESTERASE 1"/>
    <property type="match status" value="1"/>
</dbReference>
<dbReference type="Pfam" id="PF06087">
    <property type="entry name" value="Tyr-DNA_phospho"/>
    <property type="match status" value="2"/>
</dbReference>
<dbReference type="InterPro" id="IPR010347">
    <property type="entry name" value="Tdp1"/>
</dbReference>
<evidence type="ECO:0000313" key="13">
    <source>
        <dbReference type="EMBL" id="KAL3783410.1"/>
    </source>
</evidence>
<feature type="compositionally biased region" description="Polar residues" evidence="12">
    <location>
        <begin position="232"/>
        <end position="250"/>
    </location>
</feature>
<feature type="active site" description="Nucleophile" evidence="9">
    <location>
        <position position="565"/>
    </location>
</feature>
<keyword evidence="5" id="KW-0378">Hydrolase</keyword>
<evidence type="ECO:0000256" key="1">
    <source>
        <dbReference type="ARBA" id="ARBA00004123"/>
    </source>
</evidence>
<dbReference type="Proteomes" id="UP001516023">
    <property type="component" value="Unassembled WGS sequence"/>
</dbReference>
<evidence type="ECO:0000256" key="3">
    <source>
        <dbReference type="ARBA" id="ARBA00022722"/>
    </source>
</evidence>
<keyword evidence="14" id="KW-1185">Reference proteome</keyword>
<keyword evidence="7" id="KW-0234">DNA repair</keyword>
<organism evidence="13 14">
    <name type="scientific">Cyclotella cryptica</name>
    <dbReference type="NCBI Taxonomy" id="29204"/>
    <lineage>
        <taxon>Eukaryota</taxon>
        <taxon>Sar</taxon>
        <taxon>Stramenopiles</taxon>
        <taxon>Ochrophyta</taxon>
        <taxon>Bacillariophyta</taxon>
        <taxon>Coscinodiscophyceae</taxon>
        <taxon>Thalassiosirophycidae</taxon>
        <taxon>Stephanodiscales</taxon>
        <taxon>Stephanodiscaceae</taxon>
        <taxon>Cyclotella</taxon>
    </lineage>
</organism>
<dbReference type="EMBL" id="JABMIG020000261">
    <property type="protein sequence ID" value="KAL3783410.1"/>
    <property type="molecule type" value="Genomic_DNA"/>
</dbReference>
<evidence type="ECO:0000256" key="6">
    <source>
        <dbReference type="ARBA" id="ARBA00022839"/>
    </source>
</evidence>
<dbReference type="GO" id="GO:0004527">
    <property type="term" value="F:exonuclease activity"/>
    <property type="evidence" value="ECO:0007669"/>
    <property type="project" value="UniProtKB-KW"/>
</dbReference>
<evidence type="ECO:0000256" key="7">
    <source>
        <dbReference type="ARBA" id="ARBA00023204"/>
    </source>
</evidence>
<feature type="region of interest" description="Disordered" evidence="12">
    <location>
        <begin position="216"/>
        <end position="318"/>
    </location>
</feature>
<feature type="compositionally biased region" description="Polar residues" evidence="12">
    <location>
        <begin position="282"/>
        <end position="295"/>
    </location>
</feature>
<sequence>MSTLRLPCHKGLGRPDGNSVIGGSTDRVNNDNIKPIRLRPGQIPYVSHDNGKTRYYADRYYMDAPAGLLEHRLREKSQKKHDLANHRVEYCDYCGEKCQQASSAENKPAGLPARPLFDRAAFINSLELSAAIIATYTVGELKFLSETFPALFPPVDAKSEQIVPTLVLHGHRGWKLPSQRQFGNQEVGSPVAGEVGQNGMARDFESVDAATDEVEVPNFPQPDLSSCREDANSQSPPKYGTESGSFLSNKSIDKEFSERARKHETGSELKSQSPAKNDGGSLHSTIQNEGKNNLNAKYAERSPRRSQTPRPLRKETTRMGSTPIDAIVLDSDSESDICNGSTRVEIAHANDNPATKIKSASLEISKIETKKEISSCLLETPPISPRNDTAQDLNTLIPPVHSHVRQPMLDEPFESQPHAPKLSIDSNTMISRKRLKMMPTAPSAASILARSFGALPHANLMKPLQNPCHASDTSDDESDCIDRDVVENHCIDDNLMKQHRINNDGKAESVSQDRPATASAFGGQVYFTQVFPRWIPPKDKKSLKRKGNTGKSDSPELETVRGCHHPKFFLLFEKRGSLVVIISTANLTQQNALDASWVQRFEPQSNLKSENVEVDYGMTHDFGYVLTDLLRKQSEAAEDQGMLPDNFLRMHVPGLSLGGLGDLARRYKFEDSHVHLVSTVPGDYSSNLPKKGVASCFNRPPYRHPTITYGPQRVSYILSRVMDKTHISAACATIPRGLDQVGGGGGTAAVNPWLPKSIVTKNERLVIQPTSMSGTWTREELEILARSYLEPHWKFDCELDYNSPIDLIDIVWPSMDYFNFMHEKRRGLKENHQIASAMSASKKFKKSARGPCHVFLSSVNFSKLDRVCISRMALYEPSIQPHMASYSTASLHFKSYCRMLRFTEETTPKQKRIINPKSPACQVGNCHENNRKEYISWFMLSSACLSKGAQGQPTPYRPLESDSMSYANFELGVLFCSRLLGDRLNDRLYVFDGDFSGGCQCGTGKRWYKDLLRQNDNIGESNKNNFSKAKLPAFLDSVRKVHLPIPYRLRPKPYQEDPESDFMSFTPYLHDIPNGTGAVGNMKLTPYGQQIARENSRFSDNTETSA</sequence>
<feature type="binding site" evidence="10">
    <location>
        <position position="894"/>
    </location>
    <ligand>
        <name>substrate</name>
    </ligand>
</feature>
<feature type="binding site" evidence="10">
    <location>
        <position position="567"/>
    </location>
    <ligand>
        <name>substrate</name>
    </ligand>
</feature>
<evidence type="ECO:0000256" key="10">
    <source>
        <dbReference type="PIRSR" id="PIRSR610347-2"/>
    </source>
</evidence>
<comment type="subcellular location">
    <subcellularLocation>
        <location evidence="1">Nucleus</location>
    </subcellularLocation>
</comment>
<gene>
    <name evidence="13" type="ORF">HJC23_002837</name>
</gene>
<evidence type="ECO:0000256" key="5">
    <source>
        <dbReference type="ARBA" id="ARBA00022801"/>
    </source>
</evidence>
<keyword evidence="3" id="KW-0540">Nuclease</keyword>
<reference evidence="13 14" key="1">
    <citation type="journal article" date="2020" name="G3 (Bethesda)">
        <title>Improved Reference Genome for Cyclotella cryptica CCMP332, a Model for Cell Wall Morphogenesis, Salinity Adaptation, and Lipid Production in Diatoms (Bacillariophyta).</title>
        <authorList>
            <person name="Roberts W.R."/>
            <person name="Downey K.M."/>
            <person name="Ruck E.C."/>
            <person name="Traller J.C."/>
            <person name="Alverson A.J."/>
        </authorList>
    </citation>
    <scope>NUCLEOTIDE SEQUENCE [LARGE SCALE GENOMIC DNA]</scope>
    <source>
        <strain evidence="13 14">CCMP332</strain>
    </source>
</reference>
<comment type="similarity">
    <text evidence="2">Belongs to the tyrosyl-DNA phosphodiesterase family.</text>
</comment>
<dbReference type="Gene3D" id="3.30.870.10">
    <property type="entry name" value="Endonuclease Chain A"/>
    <property type="match status" value="2"/>
</dbReference>
<feature type="region of interest" description="Disordered" evidence="12">
    <location>
        <begin position="1"/>
        <end position="28"/>
    </location>
</feature>
<keyword evidence="6" id="KW-0269">Exonuclease</keyword>
<feature type="region of interest" description="Disordered" evidence="12">
    <location>
        <begin position="537"/>
        <end position="558"/>
    </location>
</feature>
<dbReference type="GO" id="GO:0005634">
    <property type="term" value="C:nucleus"/>
    <property type="evidence" value="ECO:0007669"/>
    <property type="project" value="UniProtKB-SubCell"/>
</dbReference>
<proteinExistence type="inferred from homology"/>
<comment type="caution">
    <text evidence="13">The sequence shown here is derived from an EMBL/GenBank/DDBJ whole genome shotgun (WGS) entry which is preliminary data.</text>
</comment>